<name>Q5BAL9_EMENI</name>
<evidence type="ECO:0000313" key="2">
    <source>
        <dbReference type="Proteomes" id="UP000000560"/>
    </source>
</evidence>
<keyword evidence="2" id="KW-1185">Reference proteome</keyword>
<accession>C8VNX1</accession>
<dbReference type="Proteomes" id="UP000000560">
    <property type="component" value="Chromosome VII"/>
</dbReference>
<reference evidence="2" key="1">
    <citation type="journal article" date="2005" name="Nature">
        <title>Sequencing of Aspergillus nidulans and comparative analysis with A. fumigatus and A. oryzae.</title>
        <authorList>
            <person name="Galagan J.E."/>
            <person name="Calvo S.E."/>
            <person name="Cuomo C."/>
            <person name="Ma L.J."/>
            <person name="Wortman J.R."/>
            <person name="Batzoglou S."/>
            <person name="Lee S.I."/>
            <person name="Basturkmen M."/>
            <person name="Spevak C.C."/>
            <person name="Clutterbuck J."/>
            <person name="Kapitonov V."/>
            <person name="Jurka J."/>
            <person name="Scazzocchio C."/>
            <person name="Farman M."/>
            <person name="Butler J."/>
            <person name="Purcell S."/>
            <person name="Harris S."/>
            <person name="Braus G.H."/>
            <person name="Draht O."/>
            <person name="Busch S."/>
            <person name="D'Enfert C."/>
            <person name="Bouchier C."/>
            <person name="Goldman G.H."/>
            <person name="Bell-Pedersen D."/>
            <person name="Griffiths-Jones S."/>
            <person name="Doonan J.H."/>
            <person name="Yu J."/>
            <person name="Vienken K."/>
            <person name="Pain A."/>
            <person name="Freitag M."/>
            <person name="Selker E.U."/>
            <person name="Archer D.B."/>
            <person name="Penalva M.A."/>
            <person name="Oakley B.R."/>
            <person name="Momany M."/>
            <person name="Tanaka T."/>
            <person name="Kumagai T."/>
            <person name="Asai K."/>
            <person name="Machida M."/>
            <person name="Nierman W.C."/>
            <person name="Denning D.W."/>
            <person name="Caddick M."/>
            <person name="Hynes M."/>
            <person name="Paoletti M."/>
            <person name="Fischer R."/>
            <person name="Miller B."/>
            <person name="Dyer P."/>
            <person name="Sachs M.S."/>
            <person name="Osmani S.A."/>
            <person name="Birren B.W."/>
        </authorList>
    </citation>
    <scope>NUCLEOTIDE SEQUENCE [LARGE SCALE GENOMIC DNA]</scope>
    <source>
        <strain evidence="2">FGSC A4 / ATCC 38163 / CBS 112.46 / NRRL 194 / M139</strain>
    </source>
</reference>
<gene>
    <name evidence="1" type="ORF">ANIA_02411</name>
</gene>
<dbReference type="GeneID" id="2874604"/>
<organism evidence="1 2">
    <name type="scientific">Emericella nidulans (strain FGSC A4 / ATCC 38163 / CBS 112.46 / NRRL 194 / M139)</name>
    <name type="common">Aspergillus nidulans</name>
    <dbReference type="NCBI Taxonomy" id="227321"/>
    <lineage>
        <taxon>Eukaryota</taxon>
        <taxon>Fungi</taxon>
        <taxon>Dikarya</taxon>
        <taxon>Ascomycota</taxon>
        <taxon>Pezizomycotina</taxon>
        <taxon>Eurotiomycetes</taxon>
        <taxon>Eurotiomycetidae</taxon>
        <taxon>Eurotiales</taxon>
        <taxon>Aspergillaceae</taxon>
        <taxon>Aspergillus</taxon>
        <taxon>Aspergillus subgen. Nidulantes</taxon>
    </lineage>
</organism>
<proteinExistence type="predicted"/>
<dbReference type="HOGENOM" id="CLU_933922_0_0_1"/>
<dbReference type="InParanoid" id="Q5BAL9"/>
<evidence type="ECO:0000313" key="1">
    <source>
        <dbReference type="EMBL" id="CBF86792.1"/>
    </source>
</evidence>
<accession>Q5BAL9</accession>
<dbReference type="RefSeq" id="XP_660015.1">
    <property type="nucleotide sequence ID" value="XM_654923.1"/>
</dbReference>
<dbReference type="KEGG" id="ani:ANIA_02411"/>
<reference evidence="2" key="2">
    <citation type="journal article" date="2009" name="Fungal Genet. Biol.">
        <title>The 2008 update of the Aspergillus nidulans genome annotation: a community effort.</title>
        <authorList>
            <person name="Wortman J.R."/>
            <person name="Gilsenan J.M."/>
            <person name="Joardar V."/>
            <person name="Deegan J."/>
            <person name="Clutterbuck J."/>
            <person name="Andersen M.R."/>
            <person name="Archer D."/>
            <person name="Bencina M."/>
            <person name="Braus G."/>
            <person name="Coutinho P."/>
            <person name="von Dohren H."/>
            <person name="Doonan J."/>
            <person name="Driessen A.J."/>
            <person name="Durek P."/>
            <person name="Espeso E."/>
            <person name="Fekete E."/>
            <person name="Flipphi M."/>
            <person name="Estrada C.G."/>
            <person name="Geysens S."/>
            <person name="Goldman G."/>
            <person name="de Groot P.W."/>
            <person name="Hansen K."/>
            <person name="Harris S.D."/>
            <person name="Heinekamp T."/>
            <person name="Helmstaedt K."/>
            <person name="Henrissat B."/>
            <person name="Hofmann G."/>
            <person name="Homan T."/>
            <person name="Horio T."/>
            <person name="Horiuchi H."/>
            <person name="James S."/>
            <person name="Jones M."/>
            <person name="Karaffa L."/>
            <person name="Karanyi Z."/>
            <person name="Kato M."/>
            <person name="Keller N."/>
            <person name="Kelly D.E."/>
            <person name="Kiel J.A."/>
            <person name="Kim J.M."/>
            <person name="van der Klei I.J."/>
            <person name="Klis F.M."/>
            <person name="Kovalchuk A."/>
            <person name="Krasevec N."/>
            <person name="Kubicek C.P."/>
            <person name="Liu B."/>
            <person name="Maccabe A."/>
            <person name="Meyer V."/>
            <person name="Mirabito P."/>
            <person name="Miskei M."/>
            <person name="Mos M."/>
            <person name="Mullins J."/>
            <person name="Nelson D.R."/>
            <person name="Nielsen J."/>
            <person name="Oakley B.R."/>
            <person name="Osmani S.A."/>
            <person name="Pakula T."/>
            <person name="Paszewski A."/>
            <person name="Paulsen I."/>
            <person name="Pilsyk S."/>
            <person name="Pocsi I."/>
            <person name="Punt P.J."/>
            <person name="Ram A.F."/>
            <person name="Ren Q."/>
            <person name="Robellet X."/>
            <person name="Robson G."/>
            <person name="Seiboth B."/>
            <person name="van Solingen P."/>
            <person name="Specht T."/>
            <person name="Sun J."/>
            <person name="Taheri-Talesh N."/>
            <person name="Takeshita N."/>
            <person name="Ussery D."/>
            <person name="vanKuyk P.A."/>
            <person name="Visser H."/>
            <person name="van de Vondervoort P.J."/>
            <person name="de Vries R.P."/>
            <person name="Walton J."/>
            <person name="Xiang X."/>
            <person name="Xiong Y."/>
            <person name="Zeng A.P."/>
            <person name="Brandt B.W."/>
            <person name="Cornell M.J."/>
            <person name="van den Hondel C.A."/>
            <person name="Visser J."/>
            <person name="Oliver S.G."/>
            <person name="Turner G."/>
        </authorList>
    </citation>
    <scope>GENOME REANNOTATION</scope>
    <source>
        <strain evidence="2">FGSC A4 / ATCC 38163 / CBS 112.46 / NRRL 194 / M139</strain>
    </source>
</reference>
<dbReference type="EMBL" id="BN001307">
    <property type="protein sequence ID" value="CBF86792.1"/>
    <property type="molecule type" value="Genomic_DNA"/>
</dbReference>
<dbReference type="OrthoDB" id="3641178at2759"/>
<protein>
    <submittedName>
        <fullName evidence="1">Uncharacterized protein</fullName>
    </submittedName>
</protein>
<dbReference type="AlphaFoldDB" id="Q5BAL9"/>
<sequence>MTSIAVTVAGKSSLFEQAHPPLTPVTSAQWKSALCEIKLLYIQRQYKRCVARSSSILAGAREPMNPIYKIYLHFYNAICYEAMGLYAHEYSSKKVPLLHKTFDCPDDDPFLSDLDSEDIAGNEDYNTIYRSDGENPDSQLEPELEHLLVPSPLQVRKSKSSTAFLILPLSFYPCNGMESTLQTQQSHLRARAAFASELHPQPHPLPPFSDSLRIDTGPKSTAAVNSTGNAFRENAYAYYPARNTFRSLSTSTINYSHEYYSNLTFLHTQITNTTTHLQALIQDAGVYSGHPRSGRLVQ</sequence>